<dbReference type="InterPro" id="IPR052599">
    <property type="entry name" value="SLC43A_AATransporter"/>
</dbReference>
<evidence type="ECO:0000256" key="3">
    <source>
        <dbReference type="ARBA" id="ARBA00022989"/>
    </source>
</evidence>
<evidence type="ECO:0000256" key="6">
    <source>
        <dbReference type="SAM" id="Phobius"/>
    </source>
</evidence>
<keyword evidence="3 6" id="KW-1133">Transmembrane helix</keyword>
<feature type="transmembrane region" description="Helical" evidence="6">
    <location>
        <begin position="535"/>
        <end position="558"/>
    </location>
</feature>
<feature type="transmembrane region" description="Helical" evidence="6">
    <location>
        <begin position="419"/>
        <end position="439"/>
    </location>
</feature>
<accession>A0A7U2MT79</accession>
<evidence type="ECO:0000256" key="1">
    <source>
        <dbReference type="ARBA" id="ARBA00004370"/>
    </source>
</evidence>
<dbReference type="Gene3D" id="1.20.1250.20">
    <property type="entry name" value="MFS general substrate transporter like domains"/>
    <property type="match status" value="1"/>
</dbReference>
<dbReference type="GO" id="GO:0000329">
    <property type="term" value="C:fungal-type vacuole membrane"/>
    <property type="evidence" value="ECO:0007669"/>
    <property type="project" value="TreeGrafter"/>
</dbReference>
<feature type="region of interest" description="Disordered" evidence="5">
    <location>
        <begin position="567"/>
        <end position="586"/>
    </location>
</feature>
<evidence type="ECO:0000256" key="2">
    <source>
        <dbReference type="ARBA" id="ARBA00022692"/>
    </source>
</evidence>
<feature type="transmembrane region" description="Helical" evidence="6">
    <location>
        <begin position="496"/>
        <end position="515"/>
    </location>
</feature>
<dbReference type="Pfam" id="PF00083">
    <property type="entry name" value="Sugar_tr"/>
    <property type="match status" value="1"/>
</dbReference>
<gene>
    <name evidence="7" type="ORF">F9C07_2282920</name>
</gene>
<organism evidence="7 8">
    <name type="scientific">Aspergillus flavus (strain ATCC 200026 / FGSC A1120 / IAM 13836 / NRRL 3357 / JCM 12722 / SRRC 167)</name>
    <dbReference type="NCBI Taxonomy" id="332952"/>
    <lineage>
        <taxon>Eukaryota</taxon>
        <taxon>Fungi</taxon>
        <taxon>Dikarya</taxon>
        <taxon>Ascomycota</taxon>
        <taxon>Pezizomycotina</taxon>
        <taxon>Eurotiomycetes</taxon>
        <taxon>Eurotiomycetidae</taxon>
        <taxon>Eurotiales</taxon>
        <taxon>Aspergillaceae</taxon>
        <taxon>Aspergillus</taxon>
        <taxon>Aspergillus subgen. Circumdati</taxon>
    </lineage>
</organism>
<dbReference type="GO" id="GO:0022857">
    <property type="term" value="F:transmembrane transporter activity"/>
    <property type="evidence" value="ECO:0007669"/>
    <property type="project" value="InterPro"/>
</dbReference>
<dbReference type="InterPro" id="IPR036259">
    <property type="entry name" value="MFS_trans_sf"/>
</dbReference>
<keyword evidence="2 6" id="KW-0812">Transmembrane</keyword>
<sequence length="586" mass="65363">MSLVQHVSSINGVDSVDVAETESILSIPIRREISYDVLPPPPAQELLETKAATPAYRVSTAKRLVQVIITLLACWCASGIVFGFAALKPVMISEGVYQNLCSETVLPKEGNVCRAQDLRYVLPIPAYDSSVSRVSSLNLFFMVSSITANVSALPVGTILDRYGSRWCGFIGCAVLAAGSLLMAFSFSGRVDGYIAANLMLALGGTFIFVPSFRIANAFPKYTGTIVALVTGAFDASAAVYLFYRLAYEKDPVTFSPKRFFLAYLAVPACIFIALLTIMPAHDYQTTQQLEVKIEEAEDVTQDVHDSDAEIESNSELWQVRTDRAKHRKDQLRKIDKVFGDKAERKQRQEWEEERHETSRVWGVLHGLPAHAQMKTPWFILILLMTVLQMLRMNYFIATVRSQYEFMLRSVRQAEMINDFFDVALPVGGVLFTPVIGLLLDNFSVPATLAMIVLLTTSTGALNSVPTVWTGYLTVILFVLLRPYYYSAMSDYATKVFGFGTFGRVYGTIICFSGLVNFAQYLLDYLTHGPFHGNPIPINIFLATAGLIVGAALVAFVYIAEKRWREEKAEYDEERQRLIPEEEEEEA</sequence>
<comment type="subcellular location">
    <subcellularLocation>
        <location evidence="1">Membrane</location>
    </subcellularLocation>
</comment>
<dbReference type="SUPFAM" id="SSF103473">
    <property type="entry name" value="MFS general substrate transporter"/>
    <property type="match status" value="1"/>
</dbReference>
<feature type="transmembrane region" description="Helical" evidence="6">
    <location>
        <begin position="166"/>
        <end position="186"/>
    </location>
</feature>
<feature type="transmembrane region" description="Helical" evidence="6">
    <location>
        <begin position="139"/>
        <end position="159"/>
    </location>
</feature>
<feature type="transmembrane region" description="Helical" evidence="6">
    <location>
        <begin position="192"/>
        <end position="209"/>
    </location>
</feature>
<evidence type="ECO:0000256" key="4">
    <source>
        <dbReference type="ARBA" id="ARBA00023136"/>
    </source>
</evidence>
<feature type="transmembrane region" description="Helical" evidence="6">
    <location>
        <begin position="377"/>
        <end position="399"/>
    </location>
</feature>
<evidence type="ECO:0000256" key="5">
    <source>
        <dbReference type="SAM" id="MobiDB-lite"/>
    </source>
</evidence>
<keyword evidence="8" id="KW-1185">Reference proteome</keyword>
<dbReference type="PANTHER" id="PTHR20772">
    <property type="entry name" value="PROTEIN FMP42"/>
    <property type="match status" value="1"/>
</dbReference>
<dbReference type="Proteomes" id="UP000596276">
    <property type="component" value="Chromosome 4"/>
</dbReference>
<dbReference type="OMA" id="LQMIRMN"/>
<evidence type="ECO:0000313" key="7">
    <source>
        <dbReference type="EMBL" id="QRD89454.1"/>
    </source>
</evidence>
<keyword evidence="4 6" id="KW-0472">Membrane</keyword>
<reference evidence="8" key="1">
    <citation type="journal article" date="2021" name="G3 (Bethesda)">
        <title>Chromosome assembled and annotated genome sequence of Aspergillus flavus NRRL 3357.</title>
        <authorList>
            <person name="Skerker J.M."/>
            <person name="Pianalto K.M."/>
            <person name="Mondo S.J."/>
            <person name="Yang K."/>
            <person name="Arkin A.P."/>
            <person name="Keller N.P."/>
            <person name="Grigoriev I.V."/>
            <person name="Louise Glass N.L."/>
        </authorList>
    </citation>
    <scope>NUCLEOTIDE SEQUENCE [LARGE SCALE GENOMIC DNA]</scope>
    <source>
        <strain evidence="8">ATCC 200026 / FGSC A1120 / IAM 13836 / NRRL 3357 / JCM 12722 / SRRC 167</strain>
    </source>
</reference>
<name>A0A7U2MT79_ASPFN</name>
<dbReference type="EMBL" id="CP044618">
    <property type="protein sequence ID" value="QRD89454.1"/>
    <property type="molecule type" value="Genomic_DNA"/>
</dbReference>
<feature type="transmembrane region" description="Helical" evidence="6">
    <location>
        <begin position="221"/>
        <end position="243"/>
    </location>
</feature>
<feature type="compositionally biased region" description="Basic and acidic residues" evidence="5">
    <location>
        <begin position="567"/>
        <end position="579"/>
    </location>
</feature>
<dbReference type="VEuPathDB" id="FungiDB:F9C07_2282920"/>
<dbReference type="InterPro" id="IPR005828">
    <property type="entry name" value="MFS_sugar_transport-like"/>
</dbReference>
<proteinExistence type="predicted"/>
<protein>
    <submittedName>
        <fullName evidence="7">MFS transporter</fullName>
    </submittedName>
</protein>
<feature type="transmembrane region" description="Helical" evidence="6">
    <location>
        <begin position="467"/>
        <end position="484"/>
    </location>
</feature>
<feature type="transmembrane region" description="Helical" evidence="6">
    <location>
        <begin position="259"/>
        <end position="278"/>
    </location>
</feature>
<dbReference type="VEuPathDB" id="FungiDB:AFLA_001799"/>
<evidence type="ECO:0000313" key="8">
    <source>
        <dbReference type="Proteomes" id="UP000596276"/>
    </source>
</evidence>
<dbReference type="AlphaFoldDB" id="A0A7U2MT79"/>
<feature type="transmembrane region" description="Helical" evidence="6">
    <location>
        <begin position="64"/>
        <end position="87"/>
    </location>
</feature>
<dbReference type="PANTHER" id="PTHR20772:SF4">
    <property type="entry name" value="HYPOTHETICAL AMINO ACID TRANSPORTER (EUROFUNG)"/>
    <property type="match status" value="1"/>
</dbReference>